<evidence type="ECO:0000313" key="2">
    <source>
        <dbReference type="Proteomes" id="UP000235388"/>
    </source>
</evidence>
<evidence type="ECO:0000313" key="1">
    <source>
        <dbReference type="EMBL" id="PLW55238.1"/>
    </source>
</evidence>
<organism evidence="1 2">
    <name type="scientific">Puccinia coronata f. sp. avenae</name>
    <dbReference type="NCBI Taxonomy" id="200324"/>
    <lineage>
        <taxon>Eukaryota</taxon>
        <taxon>Fungi</taxon>
        <taxon>Dikarya</taxon>
        <taxon>Basidiomycota</taxon>
        <taxon>Pucciniomycotina</taxon>
        <taxon>Pucciniomycetes</taxon>
        <taxon>Pucciniales</taxon>
        <taxon>Pucciniaceae</taxon>
        <taxon>Puccinia</taxon>
    </lineage>
</organism>
<dbReference type="Proteomes" id="UP000235388">
    <property type="component" value="Unassembled WGS sequence"/>
</dbReference>
<keyword evidence="2" id="KW-1185">Reference proteome</keyword>
<gene>
    <name evidence="1" type="ORF">PCANC_03268</name>
</gene>
<dbReference type="OrthoDB" id="2497217at2759"/>
<accession>A0A2N5VZ20</accession>
<comment type="caution">
    <text evidence="1">The sequence shown here is derived from an EMBL/GenBank/DDBJ whole genome shotgun (WGS) entry which is preliminary data.</text>
</comment>
<proteinExistence type="predicted"/>
<dbReference type="AlphaFoldDB" id="A0A2N5VZ20"/>
<dbReference type="EMBL" id="PGCJ01000035">
    <property type="protein sequence ID" value="PLW55238.1"/>
    <property type="molecule type" value="Genomic_DNA"/>
</dbReference>
<name>A0A2N5VZ20_9BASI</name>
<sequence length="201" mass="22852">MSHQLGMMGYNDITVRQQTRACKINTFADKKRQSILQSPSCTASQLEPIFKANRLAHLNQPNPSSDLLLPVTPETRNKEMCDIDTIKAPNGAEITVCQPHRLELCHICCMDFVDMNKEDILEMDKVQAASKNPAKPLDGRIAGLMKETDEDSEFYGDTCYVIRLRDKTFTTYPVDWLHDEWLVKVDEKYIAASKVIQLIST</sequence>
<reference evidence="1 2" key="1">
    <citation type="submission" date="2017-11" db="EMBL/GenBank/DDBJ databases">
        <title>De novo assembly and phasing of dikaryotic genomes from two isolates of Puccinia coronata f. sp. avenae, the causal agent of oat crown rust.</title>
        <authorList>
            <person name="Miller M.E."/>
            <person name="Zhang Y."/>
            <person name="Omidvar V."/>
            <person name="Sperschneider J."/>
            <person name="Schwessinger B."/>
            <person name="Raley C."/>
            <person name="Palmer J.M."/>
            <person name="Garnica D."/>
            <person name="Upadhyaya N."/>
            <person name="Rathjen J."/>
            <person name="Taylor J.M."/>
            <person name="Park R.F."/>
            <person name="Dodds P.N."/>
            <person name="Hirsch C.D."/>
            <person name="Kianian S.F."/>
            <person name="Figueroa M."/>
        </authorList>
    </citation>
    <scope>NUCLEOTIDE SEQUENCE [LARGE SCALE GENOMIC DNA]</scope>
    <source>
        <strain evidence="1">12NC29</strain>
    </source>
</reference>
<protein>
    <submittedName>
        <fullName evidence="1">Uncharacterized protein</fullName>
    </submittedName>
</protein>